<sequence>MSRKTTPGFHPKFDTSNFGREEKEILSNVSKSWFLTRPGRDVSFSGAQYRYFLMKPTPDFMEMFNIEREIITVFSPYDNFQPRTLDVFGWAESELTDFRAESICRILISKDPDIEERVDSMLNSDPEQPIIIPFTYNELKGSNDGYLFMNKFRKYFYSRNLFDFKSPLKSDLYFFGRSHLIHEIVSRHKDGEHTGLFGLRKSGKTSIIYAIERTLGANGGNYISIDCESPSIHLLRWNELLEKVVKLYRDSINSKVKIDTDGRYEEKYAADSFEEDILKLYRSKKKQSTLFLFDEIERITPGTASSEHWDIGNDFVYFWQTLRGFYQRNPNVFTYMLVGTNPSCVENSMIVGHENPIYSSIPAQYVPTFDLETVRKMVGKLGSYMGLYFDDIVYSKLTEDFGGHPFLIRQACSLMHEDQKGERPQRVDKALYQKIKTRFTENSANYLDMIMEVLQQWYPDEYEMLKYLSQGANNEFEELAKGNPELTQHLIGYGLIQSSQNGYVVNIEVVREYLAEKYKYKRINLSDEEMVAEVSQRRNRIEKSLRKIFKTALKLNHGKARARDKMLQAIPQDRREKLQGFELDDLLASNESPLYFSDLVNLVKKEWPEFENIFGIEKGKAVHMLQDVNDIGRPDAHAKTLNKVDFDQLRIHFERLEAVISEWD</sequence>
<accession>A0A1I1SHX3</accession>
<dbReference type="EMBL" id="FOMJ01000005">
    <property type="protein sequence ID" value="SFD46077.1"/>
    <property type="molecule type" value="Genomic_DNA"/>
</dbReference>
<gene>
    <name evidence="1" type="ORF">SAMN05660831_01700</name>
</gene>
<evidence type="ECO:0000313" key="2">
    <source>
        <dbReference type="Proteomes" id="UP000198611"/>
    </source>
</evidence>
<reference evidence="1 2" key="1">
    <citation type="submission" date="2016-10" db="EMBL/GenBank/DDBJ databases">
        <authorList>
            <person name="de Groot N.N."/>
        </authorList>
    </citation>
    <scope>NUCLEOTIDE SEQUENCE [LARGE SCALE GENOMIC DNA]</scope>
    <source>
        <strain evidence="1 2">HL3</strain>
    </source>
</reference>
<proteinExistence type="predicted"/>
<dbReference type="PANTHER" id="PTHR34301:SF8">
    <property type="entry name" value="ATPASE DOMAIN-CONTAINING PROTEIN"/>
    <property type="match status" value="1"/>
</dbReference>
<dbReference type="InterPro" id="IPR027417">
    <property type="entry name" value="P-loop_NTPase"/>
</dbReference>
<dbReference type="AlphaFoldDB" id="A0A1I1SHX3"/>
<dbReference type="STRING" id="1123397.SAMN05660831_01700"/>
<dbReference type="Gene3D" id="3.40.50.300">
    <property type="entry name" value="P-loop containing nucleotide triphosphate hydrolases"/>
    <property type="match status" value="1"/>
</dbReference>
<organism evidence="1 2">
    <name type="scientific">Thiohalospira halophila DSM 15071</name>
    <dbReference type="NCBI Taxonomy" id="1123397"/>
    <lineage>
        <taxon>Bacteria</taxon>
        <taxon>Pseudomonadati</taxon>
        <taxon>Pseudomonadota</taxon>
        <taxon>Gammaproteobacteria</taxon>
        <taxon>Thiohalospirales</taxon>
        <taxon>Thiohalospiraceae</taxon>
        <taxon>Thiohalospira</taxon>
    </lineage>
</organism>
<dbReference type="Proteomes" id="UP000198611">
    <property type="component" value="Unassembled WGS sequence"/>
</dbReference>
<dbReference type="SUPFAM" id="SSF52540">
    <property type="entry name" value="P-loop containing nucleoside triphosphate hydrolases"/>
    <property type="match status" value="1"/>
</dbReference>
<dbReference type="PANTHER" id="PTHR34301">
    <property type="entry name" value="DNA-BINDING PROTEIN-RELATED"/>
    <property type="match status" value="1"/>
</dbReference>
<protein>
    <submittedName>
        <fullName evidence="1">Uncharacterized protein</fullName>
    </submittedName>
</protein>
<dbReference type="RefSeq" id="WP_143613214.1">
    <property type="nucleotide sequence ID" value="NZ_FOMJ01000005.1"/>
</dbReference>
<name>A0A1I1SHX3_9GAMM</name>
<dbReference type="OrthoDB" id="9811804at2"/>
<evidence type="ECO:0000313" key="1">
    <source>
        <dbReference type="EMBL" id="SFD46077.1"/>
    </source>
</evidence>
<keyword evidence="2" id="KW-1185">Reference proteome</keyword>